<dbReference type="InterPro" id="IPR010730">
    <property type="entry name" value="HET"/>
</dbReference>
<dbReference type="EMBL" id="KV441515">
    <property type="protein sequence ID" value="OAG13310.1"/>
    <property type="molecule type" value="Genomic_DNA"/>
</dbReference>
<dbReference type="STRING" id="5599.A0A177D2B3"/>
<dbReference type="PANTHER" id="PTHR24148:SF73">
    <property type="entry name" value="HET DOMAIN PROTEIN (AFU_ORTHOLOGUE AFUA_8G01020)"/>
    <property type="match status" value="1"/>
</dbReference>
<reference evidence="2 3" key="1">
    <citation type="submission" date="2016-05" db="EMBL/GenBank/DDBJ databases">
        <title>Comparative analysis of secretome profiles of manganese(II)-oxidizing ascomycete fungi.</title>
        <authorList>
            <consortium name="DOE Joint Genome Institute"/>
            <person name="Zeiner C.A."/>
            <person name="Purvine S.O."/>
            <person name="Zink E.M."/>
            <person name="Wu S."/>
            <person name="Pasa-Tolic L."/>
            <person name="Chaput D.L."/>
            <person name="Haridas S."/>
            <person name="Grigoriev I.V."/>
            <person name="Santelli C.M."/>
            <person name="Hansel C.M."/>
        </authorList>
    </citation>
    <scope>NUCLEOTIDE SEQUENCE [LARGE SCALE GENOMIC DNA]</scope>
    <source>
        <strain evidence="2 3">SRC1lrK2f</strain>
    </source>
</reference>
<dbReference type="VEuPathDB" id="FungiDB:CC77DRAFT_1085543"/>
<sequence length="545" mass="62189">MDIEAQNIYGRIHSRQVRLLKFLPDDERTSIVFEAHSSMGQCPRIVHFPQSFVQVLRSNKTMCDGRWWIDYLCINQADLVERAEQVRLMQQVYDRAHEVINLLSRKWWSRVWTIQEFVISRNLMFWCGLQEASKAALCNSIAVADKYTSVGIKETIAFRYGLNRKRVWNLYEAQVKGCPQITRTLLSLAAYFCSMDITDDRDRLYGMIAMATDGSSLLNVDYSLTCEEVYLRFAQAFITQHKSLDIICFATIHKAISGSSLPSWVPDWHWRNAYHVTPLIVSQSHNDQIGNPRSPRYVGDGPYVHFSASKGKSAVYKFNHSQLLVQGVVVDTVDGISASKGAPFVQSSDENLPSPSISYTEILESICQALALDCKDRFLRHPMSVEEFFYDFIRLCIPLLRVDSTASTLTALEEWFQRTRLLRIQGSTFDSILGDHYQSSIDLSGPAPNNDEFILDSFIDRFFDTVIRLSLRLMVTQAGRIGMVSEQATKGDLICVLYGCSVPVLLRKVSNSERFSFIGECFLENYMNGQALDQTELLEQTFCLQ</sequence>
<dbReference type="InterPro" id="IPR052895">
    <property type="entry name" value="HetReg/Transcr_Mod"/>
</dbReference>
<dbReference type="OMA" id="DWHWRNA"/>
<evidence type="ECO:0000313" key="3">
    <source>
        <dbReference type="Proteomes" id="UP000077248"/>
    </source>
</evidence>
<evidence type="ECO:0000313" key="2">
    <source>
        <dbReference type="EMBL" id="OAG13310.1"/>
    </source>
</evidence>
<proteinExistence type="predicted"/>
<keyword evidence="3" id="KW-1185">Reference proteome</keyword>
<dbReference type="KEGG" id="aalt:CC77DRAFT_1085543"/>
<gene>
    <name evidence="2" type="ORF">CC77DRAFT_1085543</name>
</gene>
<organism evidence="2 3">
    <name type="scientific">Alternaria alternata</name>
    <name type="common">Alternaria rot fungus</name>
    <name type="synonym">Torula alternata</name>
    <dbReference type="NCBI Taxonomy" id="5599"/>
    <lineage>
        <taxon>Eukaryota</taxon>
        <taxon>Fungi</taxon>
        <taxon>Dikarya</taxon>
        <taxon>Ascomycota</taxon>
        <taxon>Pezizomycotina</taxon>
        <taxon>Dothideomycetes</taxon>
        <taxon>Pleosporomycetidae</taxon>
        <taxon>Pleosporales</taxon>
        <taxon>Pleosporineae</taxon>
        <taxon>Pleosporaceae</taxon>
        <taxon>Alternaria</taxon>
        <taxon>Alternaria sect. Alternaria</taxon>
        <taxon>Alternaria alternata complex</taxon>
    </lineage>
</organism>
<dbReference type="Pfam" id="PF06985">
    <property type="entry name" value="HET"/>
    <property type="match status" value="1"/>
</dbReference>
<feature type="domain" description="Heterokaryon incompatibility" evidence="1">
    <location>
        <begin position="44"/>
        <end position="102"/>
    </location>
</feature>
<dbReference type="Proteomes" id="UP000077248">
    <property type="component" value="Unassembled WGS sequence"/>
</dbReference>
<dbReference type="AlphaFoldDB" id="A0A177D2B3"/>
<protein>
    <recommendedName>
        <fullName evidence="1">Heterokaryon incompatibility domain-containing protein</fullName>
    </recommendedName>
</protein>
<dbReference type="Pfam" id="PF26639">
    <property type="entry name" value="Het-6_barrel"/>
    <property type="match status" value="1"/>
</dbReference>
<accession>A0A177D2B3</accession>
<evidence type="ECO:0000259" key="1">
    <source>
        <dbReference type="Pfam" id="PF06985"/>
    </source>
</evidence>
<name>A0A177D2B3_ALTAL</name>
<dbReference type="GeneID" id="29115018"/>
<dbReference type="RefSeq" id="XP_018378731.1">
    <property type="nucleotide sequence ID" value="XM_018529424.1"/>
</dbReference>
<dbReference type="PANTHER" id="PTHR24148">
    <property type="entry name" value="ANKYRIN REPEAT DOMAIN-CONTAINING PROTEIN 39 HOMOLOG-RELATED"/>
    <property type="match status" value="1"/>
</dbReference>